<protein>
    <recommendedName>
        <fullName evidence="4">Secreted protein</fullName>
    </recommendedName>
</protein>
<keyword evidence="3" id="KW-1185">Reference proteome</keyword>
<sequence>MNALLCGALALAGMGPARAAPAAGAQALPLGPVLYCFVGPNTQPPPPGNLGNCSTFYQGASSYSADFDIRNLPAGNYSFVWTNDNGLVLPCTTKSCRTTYRGGMPIVDVVNVTYTDLATGIARTLSRDVQINSPL</sequence>
<dbReference type="Proteomes" id="UP000829194">
    <property type="component" value="Chromosome"/>
</dbReference>
<keyword evidence="1" id="KW-0732">Signal</keyword>
<gene>
    <name evidence="2" type="ORF">MOV92_10395</name>
</gene>
<evidence type="ECO:0000256" key="1">
    <source>
        <dbReference type="SAM" id="SignalP"/>
    </source>
</evidence>
<accession>A0ABY3XIZ7</accession>
<dbReference type="EMBL" id="CP093547">
    <property type="protein sequence ID" value="UNP31622.1"/>
    <property type="molecule type" value="Genomic_DNA"/>
</dbReference>
<feature type="chain" id="PRO_5046210492" description="Secreted protein" evidence="1">
    <location>
        <begin position="20"/>
        <end position="135"/>
    </location>
</feature>
<reference evidence="2 3" key="1">
    <citation type="submission" date="2022-03" db="EMBL/GenBank/DDBJ databases">
        <title>Complete genome sequence of Lysobacter capsici VKM B-2533 and Lysobacter gummosus 10.1.1, promising sources of lytic agents.</title>
        <authorList>
            <person name="Tarlachkov S.V."/>
            <person name="Kudryakova I.V."/>
            <person name="Afoshin A.S."/>
            <person name="Leontyevskaya E.A."/>
            <person name="Leontyevskaya N.V."/>
        </authorList>
    </citation>
    <scope>NUCLEOTIDE SEQUENCE [LARGE SCALE GENOMIC DNA]</scope>
    <source>
        <strain evidence="2 3">10.1.1</strain>
    </source>
</reference>
<evidence type="ECO:0000313" key="2">
    <source>
        <dbReference type="EMBL" id="UNP31622.1"/>
    </source>
</evidence>
<name>A0ABY3XIZ7_9GAMM</name>
<feature type="signal peptide" evidence="1">
    <location>
        <begin position="1"/>
        <end position="19"/>
    </location>
</feature>
<proteinExistence type="predicted"/>
<evidence type="ECO:0000313" key="3">
    <source>
        <dbReference type="Proteomes" id="UP000829194"/>
    </source>
</evidence>
<dbReference type="RefSeq" id="WP_057942746.1">
    <property type="nucleotide sequence ID" value="NZ_CP011131.1"/>
</dbReference>
<evidence type="ECO:0008006" key="4">
    <source>
        <dbReference type="Google" id="ProtNLM"/>
    </source>
</evidence>
<organism evidence="2 3">
    <name type="scientific">Lysobacter gummosus</name>
    <dbReference type="NCBI Taxonomy" id="262324"/>
    <lineage>
        <taxon>Bacteria</taxon>
        <taxon>Pseudomonadati</taxon>
        <taxon>Pseudomonadota</taxon>
        <taxon>Gammaproteobacteria</taxon>
        <taxon>Lysobacterales</taxon>
        <taxon>Lysobacteraceae</taxon>
        <taxon>Lysobacter</taxon>
    </lineage>
</organism>